<evidence type="ECO:0000313" key="1">
    <source>
        <dbReference type="EMBL" id="KDR77155.1"/>
    </source>
</evidence>
<dbReference type="SUPFAM" id="SSF52047">
    <property type="entry name" value="RNI-like"/>
    <property type="match status" value="1"/>
</dbReference>
<organism evidence="1 2">
    <name type="scientific">Galerina marginata (strain CBS 339.88)</name>
    <dbReference type="NCBI Taxonomy" id="685588"/>
    <lineage>
        <taxon>Eukaryota</taxon>
        <taxon>Fungi</taxon>
        <taxon>Dikarya</taxon>
        <taxon>Basidiomycota</taxon>
        <taxon>Agaricomycotina</taxon>
        <taxon>Agaricomycetes</taxon>
        <taxon>Agaricomycetidae</taxon>
        <taxon>Agaricales</taxon>
        <taxon>Agaricineae</taxon>
        <taxon>Strophariaceae</taxon>
        <taxon>Galerina</taxon>
    </lineage>
</organism>
<name>A0A067T1S9_GALM3</name>
<protein>
    <submittedName>
        <fullName evidence="1">Uncharacterized protein</fullName>
    </submittedName>
</protein>
<dbReference type="OrthoDB" id="3365698at2759"/>
<accession>A0A067T1S9</accession>
<dbReference type="HOGENOM" id="CLU_018544_14_0_1"/>
<gene>
    <name evidence="1" type="ORF">GALMADRAFT_246391</name>
</gene>
<reference evidence="2" key="1">
    <citation type="journal article" date="2014" name="Proc. Natl. Acad. Sci. U.S.A.">
        <title>Extensive sampling of basidiomycete genomes demonstrates inadequacy of the white-rot/brown-rot paradigm for wood decay fungi.</title>
        <authorList>
            <person name="Riley R."/>
            <person name="Salamov A.A."/>
            <person name="Brown D.W."/>
            <person name="Nagy L.G."/>
            <person name="Floudas D."/>
            <person name="Held B.W."/>
            <person name="Levasseur A."/>
            <person name="Lombard V."/>
            <person name="Morin E."/>
            <person name="Otillar R."/>
            <person name="Lindquist E.A."/>
            <person name="Sun H."/>
            <person name="LaButti K.M."/>
            <person name="Schmutz J."/>
            <person name="Jabbour D."/>
            <person name="Luo H."/>
            <person name="Baker S.E."/>
            <person name="Pisabarro A.G."/>
            <person name="Walton J.D."/>
            <person name="Blanchette R.A."/>
            <person name="Henrissat B."/>
            <person name="Martin F."/>
            <person name="Cullen D."/>
            <person name="Hibbett D.S."/>
            <person name="Grigoriev I.V."/>
        </authorList>
    </citation>
    <scope>NUCLEOTIDE SEQUENCE [LARGE SCALE GENOMIC DNA]</scope>
    <source>
        <strain evidence="2">CBS 339.88</strain>
    </source>
</reference>
<dbReference type="AlphaFoldDB" id="A0A067T1S9"/>
<proteinExistence type="predicted"/>
<evidence type="ECO:0000313" key="2">
    <source>
        <dbReference type="Proteomes" id="UP000027222"/>
    </source>
</evidence>
<dbReference type="Proteomes" id="UP000027222">
    <property type="component" value="Unassembled WGS sequence"/>
</dbReference>
<dbReference type="EMBL" id="KL142377">
    <property type="protein sequence ID" value="KDR77155.1"/>
    <property type="molecule type" value="Genomic_DNA"/>
</dbReference>
<keyword evidence="2" id="KW-1185">Reference proteome</keyword>
<sequence>MANNDSGNTNAERHRNRRIVEQKIAENEAQLSAARKAIHVFEGKRYELKEMLNKTSPIMSSLPFDILSEIFIATSLSESRFERKTRPVQFLIGRICRAWRSIAWSTPGLWCEVYLELSKNRWEIQKCLLQEWIERGGSSPLELNFSVSYNPRDWDPPVDIFQSIMPSCHRWKKLSCSHAFNGLGVALDQTKHKFPLLNAIYIMSTKKPTTFQRCLTPWNFHSATPHLRELDVHYFTPEPGLGVNWACLTYLSITFEFGSGRSSEILGLACSLEVLHCRIFDGSDLIPTFQLPTYSIPHLKDVTVEGLTSSVILLLRSLNVPSLQSLTLEMEDGDPDMLWTETIAELARRSSCNLVDLDIDQNNLEDEVHILDMLRQLSPSIKTFHLRCYPPFTLSNMIINQIDILLQRNEGRQHECLPNLKSFYYNGDISFTLKAMSHMMQSRQQHFKNRVASDPGNPLLLANSLRLETEDTENDSTCLQMLSICIFYSNANWFHDKHPNKFYKFCQEVTALAADGVKLELGCTEDCEEDDSDPE</sequence>